<dbReference type="Proteomes" id="UP000016933">
    <property type="component" value="Unassembled WGS sequence"/>
</dbReference>
<organism evidence="2 3">
    <name type="scientific">Dothistroma septosporum (strain NZE10 / CBS 128990)</name>
    <name type="common">Red band needle blight fungus</name>
    <name type="synonym">Mycosphaerella pini</name>
    <dbReference type="NCBI Taxonomy" id="675120"/>
    <lineage>
        <taxon>Eukaryota</taxon>
        <taxon>Fungi</taxon>
        <taxon>Dikarya</taxon>
        <taxon>Ascomycota</taxon>
        <taxon>Pezizomycotina</taxon>
        <taxon>Dothideomycetes</taxon>
        <taxon>Dothideomycetidae</taxon>
        <taxon>Mycosphaerellales</taxon>
        <taxon>Mycosphaerellaceae</taxon>
        <taxon>Dothistroma</taxon>
    </lineage>
</organism>
<dbReference type="AlphaFoldDB" id="N1PWA8"/>
<name>N1PWA8_DOTSN</name>
<feature type="region of interest" description="Disordered" evidence="1">
    <location>
        <begin position="1"/>
        <end position="48"/>
    </location>
</feature>
<feature type="compositionally biased region" description="Polar residues" evidence="1">
    <location>
        <begin position="18"/>
        <end position="37"/>
    </location>
</feature>
<reference evidence="2 3" key="2">
    <citation type="journal article" date="2012" name="PLoS Pathog.">
        <title>Diverse lifestyles and strategies of plant pathogenesis encoded in the genomes of eighteen Dothideomycetes fungi.</title>
        <authorList>
            <person name="Ohm R.A."/>
            <person name="Feau N."/>
            <person name="Henrissat B."/>
            <person name="Schoch C.L."/>
            <person name="Horwitz B.A."/>
            <person name="Barry K.W."/>
            <person name="Condon B.J."/>
            <person name="Copeland A.C."/>
            <person name="Dhillon B."/>
            <person name="Glaser F."/>
            <person name="Hesse C.N."/>
            <person name="Kosti I."/>
            <person name="LaButti K."/>
            <person name="Lindquist E.A."/>
            <person name="Lucas S."/>
            <person name="Salamov A.A."/>
            <person name="Bradshaw R.E."/>
            <person name="Ciuffetti L."/>
            <person name="Hamelin R.C."/>
            <person name="Kema G.H.J."/>
            <person name="Lawrence C."/>
            <person name="Scott J.A."/>
            <person name="Spatafora J.W."/>
            <person name="Turgeon B.G."/>
            <person name="de Wit P.J.G.M."/>
            <person name="Zhong S."/>
            <person name="Goodwin S.B."/>
            <person name="Grigoriev I.V."/>
        </authorList>
    </citation>
    <scope>NUCLEOTIDE SEQUENCE [LARGE SCALE GENOMIC DNA]</scope>
    <source>
        <strain evidence="3">NZE10 / CBS 128990</strain>
    </source>
</reference>
<proteinExistence type="predicted"/>
<feature type="region of interest" description="Disordered" evidence="1">
    <location>
        <begin position="82"/>
        <end position="113"/>
    </location>
</feature>
<evidence type="ECO:0000256" key="1">
    <source>
        <dbReference type="SAM" id="MobiDB-lite"/>
    </source>
</evidence>
<dbReference type="EMBL" id="KB446537">
    <property type="protein sequence ID" value="EME46635.1"/>
    <property type="molecule type" value="Genomic_DNA"/>
</dbReference>
<keyword evidence="3" id="KW-1185">Reference proteome</keyword>
<protein>
    <submittedName>
        <fullName evidence="2">Uncharacterized protein</fullName>
    </submittedName>
</protein>
<evidence type="ECO:0000313" key="3">
    <source>
        <dbReference type="Proteomes" id="UP000016933"/>
    </source>
</evidence>
<accession>N1PWA8</accession>
<feature type="compositionally biased region" description="Polar residues" evidence="1">
    <location>
        <begin position="82"/>
        <end position="95"/>
    </location>
</feature>
<gene>
    <name evidence="2" type="ORF">DOTSEDRAFT_33216</name>
</gene>
<dbReference type="HOGENOM" id="CLU_2133450_0_0_1"/>
<sequence>MSPSMTRPDRDSLHQWHPLTSSAVQFQPTSSGPRNQTSPPPPHLYKINGTAYSNAARFKPSTCGTPLTHSVPFPVYALSKSLHSPNHASCPSSRTPPYCPPKVAQYTPSPANR</sequence>
<evidence type="ECO:0000313" key="2">
    <source>
        <dbReference type="EMBL" id="EME46635.1"/>
    </source>
</evidence>
<reference evidence="3" key="1">
    <citation type="journal article" date="2012" name="PLoS Genet.">
        <title>The genomes of the fungal plant pathogens Cladosporium fulvum and Dothistroma septosporum reveal adaptation to different hosts and lifestyles but also signatures of common ancestry.</title>
        <authorList>
            <person name="de Wit P.J.G.M."/>
            <person name="van der Burgt A."/>
            <person name="Oekmen B."/>
            <person name="Stergiopoulos I."/>
            <person name="Abd-Elsalam K.A."/>
            <person name="Aerts A.L."/>
            <person name="Bahkali A.H."/>
            <person name="Beenen H.G."/>
            <person name="Chettri P."/>
            <person name="Cox M.P."/>
            <person name="Datema E."/>
            <person name="de Vries R.P."/>
            <person name="Dhillon B."/>
            <person name="Ganley A.R."/>
            <person name="Griffiths S.A."/>
            <person name="Guo Y."/>
            <person name="Hamelin R.C."/>
            <person name="Henrissat B."/>
            <person name="Kabir M.S."/>
            <person name="Jashni M.K."/>
            <person name="Kema G."/>
            <person name="Klaubauf S."/>
            <person name="Lapidus A."/>
            <person name="Levasseur A."/>
            <person name="Lindquist E."/>
            <person name="Mehrabi R."/>
            <person name="Ohm R.A."/>
            <person name="Owen T.J."/>
            <person name="Salamov A."/>
            <person name="Schwelm A."/>
            <person name="Schijlen E."/>
            <person name="Sun H."/>
            <person name="van den Burg H.A."/>
            <person name="van Ham R.C.H.J."/>
            <person name="Zhang S."/>
            <person name="Goodwin S.B."/>
            <person name="Grigoriev I.V."/>
            <person name="Collemare J."/>
            <person name="Bradshaw R.E."/>
        </authorList>
    </citation>
    <scope>NUCLEOTIDE SEQUENCE [LARGE SCALE GENOMIC DNA]</scope>
    <source>
        <strain evidence="3">NZE10 / CBS 128990</strain>
    </source>
</reference>